<protein>
    <submittedName>
        <fullName evidence="2">Nucleoside-diphosphate-sugar epimerase</fullName>
    </submittedName>
</protein>
<dbReference type="PANTHER" id="PTHR48079">
    <property type="entry name" value="PROTEIN YEEZ"/>
    <property type="match status" value="1"/>
</dbReference>
<dbReference type="OrthoDB" id="9787292at2"/>
<dbReference type="GO" id="GO:0004029">
    <property type="term" value="F:aldehyde dehydrogenase (NAD+) activity"/>
    <property type="evidence" value="ECO:0007669"/>
    <property type="project" value="TreeGrafter"/>
</dbReference>
<organism evidence="2 3">
    <name type="scientific">Geodermatophilus obscurus</name>
    <dbReference type="NCBI Taxonomy" id="1861"/>
    <lineage>
        <taxon>Bacteria</taxon>
        <taxon>Bacillati</taxon>
        <taxon>Actinomycetota</taxon>
        <taxon>Actinomycetes</taxon>
        <taxon>Geodermatophilales</taxon>
        <taxon>Geodermatophilaceae</taxon>
        <taxon>Geodermatophilus</taxon>
    </lineage>
</organism>
<name>A0A1M7RXL9_9ACTN</name>
<dbReference type="PANTHER" id="PTHR48079:SF6">
    <property type="entry name" value="NAD(P)-BINDING DOMAIN-CONTAINING PROTEIN-RELATED"/>
    <property type="match status" value="1"/>
</dbReference>
<gene>
    <name evidence="2" type="ORF">SAMN05660350_00241</name>
</gene>
<dbReference type="InterPro" id="IPR036291">
    <property type="entry name" value="NAD(P)-bd_dom_sf"/>
</dbReference>
<evidence type="ECO:0000313" key="3">
    <source>
        <dbReference type="Proteomes" id="UP000184428"/>
    </source>
</evidence>
<evidence type="ECO:0000259" key="1">
    <source>
        <dbReference type="Pfam" id="PF01370"/>
    </source>
</evidence>
<accession>A0A1M7RXL9</accession>
<dbReference type="EMBL" id="FRDM01000001">
    <property type="protein sequence ID" value="SHN50995.1"/>
    <property type="molecule type" value="Genomic_DNA"/>
</dbReference>
<feature type="domain" description="NAD-dependent epimerase/dehydratase" evidence="1">
    <location>
        <begin position="3"/>
        <end position="225"/>
    </location>
</feature>
<proteinExistence type="predicted"/>
<dbReference type="InterPro" id="IPR051783">
    <property type="entry name" value="NAD(P)-dependent_oxidoreduct"/>
</dbReference>
<dbReference type="GO" id="GO:0005737">
    <property type="term" value="C:cytoplasm"/>
    <property type="evidence" value="ECO:0007669"/>
    <property type="project" value="TreeGrafter"/>
</dbReference>
<dbReference type="Pfam" id="PF01370">
    <property type="entry name" value="Epimerase"/>
    <property type="match status" value="1"/>
</dbReference>
<dbReference type="InterPro" id="IPR001509">
    <property type="entry name" value="Epimerase_deHydtase"/>
</dbReference>
<sequence length="310" mass="32383">MKVTVLGATGTAGRSALPVLSAAGHEVHGHARTDERAAAVAALGATPVRGDTDDPAALQHLITGADAVIDLRVAIPSSSRAAVPWAWREYTRLRATGAGRLVDAAVAVGVPRLVRDTVTMVYADGADRHLDESSPVMAPGALQANLVAERHLARFAAAGGTGVTLRFGGFYGPDDEFSRELIAGARRGRTMIVGAPDAWTSAIHTDDVGSALLAALTAPAGVYNVVDDEPLRRRDLLAVLAAAAGVPGVNPLPTWIVRTAAAPVRALTRSQRVTAERFRTLGWRPTVPSRRQGWPQAFGRAGRSAAVEGR</sequence>
<dbReference type="RefSeq" id="WP_072911862.1">
    <property type="nucleotide sequence ID" value="NZ_FRDM01000001.1"/>
</dbReference>
<dbReference type="SUPFAM" id="SSF51735">
    <property type="entry name" value="NAD(P)-binding Rossmann-fold domains"/>
    <property type="match status" value="1"/>
</dbReference>
<evidence type="ECO:0000313" key="2">
    <source>
        <dbReference type="EMBL" id="SHN50995.1"/>
    </source>
</evidence>
<dbReference type="Proteomes" id="UP000184428">
    <property type="component" value="Unassembled WGS sequence"/>
</dbReference>
<dbReference type="Gene3D" id="3.40.50.720">
    <property type="entry name" value="NAD(P)-binding Rossmann-like Domain"/>
    <property type="match status" value="1"/>
</dbReference>
<reference evidence="2 3" key="1">
    <citation type="submission" date="2016-12" db="EMBL/GenBank/DDBJ databases">
        <authorList>
            <person name="Song W.-J."/>
            <person name="Kurnit D.M."/>
        </authorList>
    </citation>
    <scope>NUCLEOTIDE SEQUENCE [LARGE SCALE GENOMIC DNA]</scope>
    <source>
        <strain evidence="2 3">DSM 43162</strain>
    </source>
</reference>
<dbReference type="AlphaFoldDB" id="A0A1M7RXL9"/>